<dbReference type="Proteomes" id="UP000198647">
    <property type="component" value="Unassembled WGS sequence"/>
</dbReference>
<dbReference type="PANTHER" id="PTHR30106:SF2">
    <property type="entry name" value="UPF0324 INNER MEMBRANE PROTEIN YEIH"/>
    <property type="match status" value="1"/>
</dbReference>
<gene>
    <name evidence="8" type="ORF">SAMN04488081_0505</name>
</gene>
<evidence type="ECO:0000256" key="6">
    <source>
        <dbReference type="ARBA" id="ARBA00023136"/>
    </source>
</evidence>
<name>A0A1H3BMZ5_9BACI</name>
<dbReference type="RefSeq" id="WP_093105351.1">
    <property type="nucleotide sequence ID" value="NZ_FNOS01000001.1"/>
</dbReference>
<keyword evidence="9" id="KW-1185">Reference proteome</keyword>
<sequence>MVQVQLLHNETNYNKNFKKSWLAGVGFTFLIAALGYLLALVPGFSLVGPLASAIVISVTYRHFLGYPEIIQPGIEFSSKRLLRAAIILYGLKLNIGTVISDGLGLLLLDTGVVIFAILFTVWMAKLLKADSSISLLIGIGTGVCGAAAIAATAPIVKAKEEDTAIGVGIIALMGTFFAIVYTILRPVLPMSDIAYGSWVGVSIHEVAQVALAAAPAGEGPLAMALLAKLGRVFLLIPLCLVLIYVMKRKYKGEDTGEAKVTFPWFLLGFIIMSIVGTYVIGPVLPVSDGILNATDVLTTFLLTAAMVGLGLKVDLKQLRRKAWKPLLAMTATSVVLSVITFLIFV</sequence>
<comment type="similarity">
    <text evidence="2">Belongs to the UPF0324 family.</text>
</comment>
<keyword evidence="6 7" id="KW-0472">Membrane</keyword>
<proteinExistence type="inferred from homology"/>
<keyword evidence="4 7" id="KW-0812">Transmembrane</keyword>
<evidence type="ECO:0000256" key="5">
    <source>
        <dbReference type="ARBA" id="ARBA00022989"/>
    </source>
</evidence>
<protein>
    <submittedName>
        <fullName evidence="8">Conserved hypothetical integral membrane protein</fullName>
    </submittedName>
</protein>
<accession>A0A1H3BMZ5</accession>
<evidence type="ECO:0000256" key="3">
    <source>
        <dbReference type="ARBA" id="ARBA00022475"/>
    </source>
</evidence>
<feature type="transmembrane region" description="Helical" evidence="7">
    <location>
        <begin position="21"/>
        <end position="38"/>
    </location>
</feature>
<feature type="transmembrane region" description="Helical" evidence="7">
    <location>
        <begin position="135"/>
        <end position="157"/>
    </location>
</feature>
<feature type="transmembrane region" description="Helical" evidence="7">
    <location>
        <begin position="105"/>
        <end position="123"/>
    </location>
</feature>
<keyword evidence="3" id="KW-1003">Cell membrane</keyword>
<comment type="subcellular location">
    <subcellularLocation>
        <location evidence="1">Cell membrane</location>
        <topology evidence="1">Multi-pass membrane protein</topology>
    </subcellularLocation>
</comment>
<feature type="transmembrane region" description="Helical" evidence="7">
    <location>
        <begin position="222"/>
        <end position="244"/>
    </location>
</feature>
<dbReference type="InterPro" id="IPR018383">
    <property type="entry name" value="UPF0324_pro"/>
</dbReference>
<feature type="transmembrane region" description="Helical" evidence="7">
    <location>
        <begin position="264"/>
        <end position="284"/>
    </location>
</feature>
<evidence type="ECO:0000256" key="2">
    <source>
        <dbReference type="ARBA" id="ARBA00007977"/>
    </source>
</evidence>
<feature type="transmembrane region" description="Helical" evidence="7">
    <location>
        <begin position="290"/>
        <end position="311"/>
    </location>
</feature>
<feature type="transmembrane region" description="Helical" evidence="7">
    <location>
        <begin position="44"/>
        <end position="60"/>
    </location>
</feature>
<reference evidence="8 9" key="1">
    <citation type="submission" date="2016-10" db="EMBL/GenBank/DDBJ databases">
        <authorList>
            <person name="Varghese N."/>
            <person name="Submissions S."/>
        </authorList>
    </citation>
    <scope>NUCLEOTIDE SEQUENCE [LARGE SCALE GENOMIC DNA]</scope>
    <source>
        <strain evidence="8 9">DSM 20748</strain>
    </source>
</reference>
<evidence type="ECO:0000256" key="7">
    <source>
        <dbReference type="SAM" id="Phobius"/>
    </source>
</evidence>
<dbReference type="EMBL" id="FNOS01000001">
    <property type="protein sequence ID" value="SDX43293.1"/>
    <property type="molecule type" value="Genomic_DNA"/>
</dbReference>
<keyword evidence="5 7" id="KW-1133">Transmembrane helix</keyword>
<evidence type="ECO:0000313" key="8">
    <source>
        <dbReference type="EMBL" id="SDX43293.1"/>
    </source>
</evidence>
<feature type="transmembrane region" description="Helical" evidence="7">
    <location>
        <begin position="163"/>
        <end position="184"/>
    </location>
</feature>
<dbReference type="PANTHER" id="PTHR30106">
    <property type="entry name" value="INNER MEMBRANE PROTEIN YEIH-RELATED"/>
    <property type="match status" value="1"/>
</dbReference>
<evidence type="ECO:0000256" key="1">
    <source>
        <dbReference type="ARBA" id="ARBA00004651"/>
    </source>
</evidence>
<evidence type="ECO:0000256" key="4">
    <source>
        <dbReference type="ARBA" id="ARBA00022692"/>
    </source>
</evidence>
<comment type="caution">
    <text evidence="8">The sequence shown here is derived from an EMBL/GenBank/DDBJ whole genome shotgun (WGS) entry which is preliminary data.</text>
</comment>
<feature type="transmembrane region" description="Helical" evidence="7">
    <location>
        <begin position="323"/>
        <end position="344"/>
    </location>
</feature>
<evidence type="ECO:0000313" key="9">
    <source>
        <dbReference type="Proteomes" id="UP000198647"/>
    </source>
</evidence>
<organism evidence="8 9">
    <name type="scientific">Salimicrobium album</name>
    <dbReference type="NCBI Taxonomy" id="50717"/>
    <lineage>
        <taxon>Bacteria</taxon>
        <taxon>Bacillati</taxon>
        <taxon>Bacillota</taxon>
        <taxon>Bacilli</taxon>
        <taxon>Bacillales</taxon>
        <taxon>Bacillaceae</taxon>
        <taxon>Salimicrobium</taxon>
    </lineage>
</organism>
<dbReference type="Pfam" id="PF03601">
    <property type="entry name" value="Cons_hypoth698"/>
    <property type="match status" value="1"/>
</dbReference>